<dbReference type="EMBL" id="CAJHOF010000014">
    <property type="protein sequence ID" value="CAD7289285.1"/>
    <property type="molecule type" value="Genomic_DNA"/>
</dbReference>
<reference evidence="14 15" key="1">
    <citation type="submission" date="2020-11" db="EMBL/GenBank/DDBJ databases">
        <authorList>
            <person name="Peeters C."/>
        </authorList>
    </citation>
    <scope>NUCLEOTIDE SEQUENCE [LARGE SCALE GENOMIC DNA]</scope>
    <source>
        <strain evidence="14 15">LMG 7974</strain>
    </source>
</reference>
<dbReference type="PANTHER" id="PTHR43344">
    <property type="entry name" value="PHOSPHOSERINE PHOSPHATASE"/>
    <property type="match status" value="1"/>
</dbReference>
<comment type="catalytic activity">
    <reaction evidence="13">
        <text>O-phospho-D-serine + H2O = D-serine + phosphate</text>
        <dbReference type="Rhea" id="RHEA:24873"/>
        <dbReference type="ChEBI" id="CHEBI:15377"/>
        <dbReference type="ChEBI" id="CHEBI:35247"/>
        <dbReference type="ChEBI" id="CHEBI:43474"/>
        <dbReference type="ChEBI" id="CHEBI:58680"/>
        <dbReference type="EC" id="3.1.3.3"/>
    </reaction>
</comment>
<dbReference type="PANTHER" id="PTHR43344:SF2">
    <property type="entry name" value="PHOSPHOSERINE PHOSPHATASE"/>
    <property type="match status" value="1"/>
</dbReference>
<dbReference type="SFLD" id="SFLDF00029">
    <property type="entry name" value="phosphoserine_phosphatase"/>
    <property type="match status" value="1"/>
</dbReference>
<evidence type="ECO:0000256" key="13">
    <source>
        <dbReference type="ARBA" id="ARBA00048523"/>
    </source>
</evidence>
<evidence type="ECO:0000256" key="5">
    <source>
        <dbReference type="ARBA" id="ARBA00015196"/>
    </source>
</evidence>
<comment type="pathway">
    <text evidence="2">Amino-acid biosynthesis; L-serine biosynthesis; L-serine from 3-phospho-D-glycerate: step 3/3.</text>
</comment>
<evidence type="ECO:0000256" key="1">
    <source>
        <dbReference type="ARBA" id="ARBA00001946"/>
    </source>
</evidence>
<dbReference type="InterPro" id="IPR004469">
    <property type="entry name" value="PSP"/>
</dbReference>
<evidence type="ECO:0000256" key="3">
    <source>
        <dbReference type="ARBA" id="ARBA00009184"/>
    </source>
</evidence>
<dbReference type="InterPro" id="IPR023214">
    <property type="entry name" value="HAD_sf"/>
</dbReference>
<dbReference type="InterPro" id="IPR036412">
    <property type="entry name" value="HAD-like_sf"/>
</dbReference>
<organism evidence="14 15">
    <name type="scientific">Campylobacter majalis</name>
    <dbReference type="NCBI Taxonomy" id="2790656"/>
    <lineage>
        <taxon>Bacteria</taxon>
        <taxon>Pseudomonadati</taxon>
        <taxon>Campylobacterota</taxon>
        <taxon>Epsilonproteobacteria</taxon>
        <taxon>Campylobacterales</taxon>
        <taxon>Campylobacteraceae</taxon>
        <taxon>Campylobacter</taxon>
    </lineage>
</organism>
<evidence type="ECO:0000256" key="9">
    <source>
        <dbReference type="ARBA" id="ARBA00022842"/>
    </source>
</evidence>
<dbReference type="NCBIfam" id="TIGR01488">
    <property type="entry name" value="HAD-SF-IB"/>
    <property type="match status" value="1"/>
</dbReference>
<evidence type="ECO:0000256" key="8">
    <source>
        <dbReference type="ARBA" id="ARBA00022801"/>
    </source>
</evidence>
<evidence type="ECO:0000256" key="4">
    <source>
        <dbReference type="ARBA" id="ARBA00012640"/>
    </source>
</evidence>
<keyword evidence="15" id="KW-1185">Reference proteome</keyword>
<dbReference type="GO" id="GO:0016787">
    <property type="term" value="F:hydrolase activity"/>
    <property type="evidence" value="ECO:0007669"/>
    <property type="project" value="UniProtKB-KW"/>
</dbReference>
<dbReference type="Pfam" id="PF00702">
    <property type="entry name" value="Hydrolase"/>
    <property type="match status" value="1"/>
</dbReference>
<dbReference type="EC" id="3.1.3.3" evidence="4"/>
<keyword evidence="8 14" id="KW-0378">Hydrolase</keyword>
<dbReference type="Proteomes" id="UP000789803">
    <property type="component" value="Unassembled WGS sequence"/>
</dbReference>
<comment type="catalytic activity">
    <reaction evidence="12">
        <text>O-phospho-L-serine + H2O = L-serine + phosphate</text>
        <dbReference type="Rhea" id="RHEA:21208"/>
        <dbReference type="ChEBI" id="CHEBI:15377"/>
        <dbReference type="ChEBI" id="CHEBI:33384"/>
        <dbReference type="ChEBI" id="CHEBI:43474"/>
        <dbReference type="ChEBI" id="CHEBI:57524"/>
        <dbReference type="EC" id="3.1.3.3"/>
    </reaction>
</comment>
<dbReference type="Gene3D" id="3.40.50.1000">
    <property type="entry name" value="HAD superfamily/HAD-like"/>
    <property type="match status" value="1"/>
</dbReference>
<proteinExistence type="inferred from homology"/>
<evidence type="ECO:0000256" key="6">
    <source>
        <dbReference type="ARBA" id="ARBA00022605"/>
    </source>
</evidence>
<dbReference type="SUPFAM" id="SSF56784">
    <property type="entry name" value="HAD-like"/>
    <property type="match status" value="1"/>
</dbReference>
<comment type="cofactor">
    <cofactor evidence="1">
        <name>Mg(2+)</name>
        <dbReference type="ChEBI" id="CHEBI:18420"/>
    </cofactor>
</comment>
<dbReference type="SFLD" id="SFLDG01129">
    <property type="entry name" value="C1.5:_HAD__Beta-PGM__Phosphata"/>
    <property type="match status" value="1"/>
</dbReference>
<sequence length="229" mass="25316">MGDFITMKQDSKQEIKSRPNSKIKLCVFDFDSTLMDGETIDELAVSFGVGDEVKHITQKAMAGELDFFESLTRRVALLKGLSLQKATEICKNLPLMNGAKELIAELKSREIKVIVFSGGFHLATDNMREILGYDESFANILHQKDGVLTGLVGGEMMFSSSKGEMLLRMQKILNISKDETMCVGDGANDISMFKHSSVKVAFCAKPVLKAAATHCIDTKDLREIIKILD</sequence>
<dbReference type="CDD" id="cd07500">
    <property type="entry name" value="HAD_PSP"/>
    <property type="match status" value="1"/>
</dbReference>
<evidence type="ECO:0000256" key="12">
    <source>
        <dbReference type="ARBA" id="ARBA00048138"/>
    </source>
</evidence>
<dbReference type="NCBIfam" id="TIGR00338">
    <property type="entry name" value="serB"/>
    <property type="match status" value="1"/>
</dbReference>
<gene>
    <name evidence="14" type="primary">serB</name>
    <name evidence="14" type="ORF">LMG7974_01445</name>
</gene>
<evidence type="ECO:0000313" key="14">
    <source>
        <dbReference type="EMBL" id="CAD7289285.1"/>
    </source>
</evidence>
<evidence type="ECO:0000256" key="11">
    <source>
        <dbReference type="ARBA" id="ARBA00031693"/>
    </source>
</evidence>
<comment type="similarity">
    <text evidence="3">Belongs to the HAD-like hydrolase superfamily. SerB family.</text>
</comment>
<protein>
    <recommendedName>
        <fullName evidence="5">Phosphoserine phosphatase</fullName>
        <ecNumber evidence="4">3.1.3.3</ecNumber>
    </recommendedName>
    <alternativeName>
        <fullName evidence="11">O-phosphoserine phosphohydrolase</fullName>
    </alternativeName>
</protein>
<dbReference type="SFLD" id="SFLDG01136">
    <property type="entry name" value="C1.6:_Phosphoserine_Phosphatas"/>
    <property type="match status" value="1"/>
</dbReference>
<keyword evidence="10" id="KW-0718">Serine biosynthesis</keyword>
<comment type="caution">
    <text evidence="14">The sequence shown here is derived from an EMBL/GenBank/DDBJ whole genome shotgun (WGS) entry which is preliminary data.</text>
</comment>
<dbReference type="SFLD" id="SFLDG01137">
    <property type="entry name" value="C1.6.1:_Phosphoserine_Phosphat"/>
    <property type="match status" value="1"/>
</dbReference>
<evidence type="ECO:0000313" key="15">
    <source>
        <dbReference type="Proteomes" id="UP000789803"/>
    </source>
</evidence>
<evidence type="ECO:0000256" key="10">
    <source>
        <dbReference type="ARBA" id="ARBA00023299"/>
    </source>
</evidence>
<keyword evidence="6" id="KW-0028">Amino-acid biosynthesis</keyword>
<dbReference type="InterPro" id="IPR050582">
    <property type="entry name" value="HAD-like_SerB"/>
</dbReference>
<evidence type="ECO:0000256" key="2">
    <source>
        <dbReference type="ARBA" id="ARBA00005135"/>
    </source>
</evidence>
<dbReference type="SFLD" id="SFLDS00003">
    <property type="entry name" value="Haloacid_Dehalogenase"/>
    <property type="match status" value="1"/>
</dbReference>
<keyword evidence="7" id="KW-0479">Metal-binding</keyword>
<name>A0ABM8Q8Y0_9BACT</name>
<accession>A0ABM8Q8Y0</accession>
<keyword evidence="9" id="KW-0460">Magnesium</keyword>
<evidence type="ECO:0000256" key="7">
    <source>
        <dbReference type="ARBA" id="ARBA00022723"/>
    </source>
</evidence>